<evidence type="ECO:0000256" key="3">
    <source>
        <dbReference type="ARBA" id="ARBA00023002"/>
    </source>
</evidence>
<dbReference type="RefSeq" id="WP_230475966.1">
    <property type="nucleotide sequence ID" value="NZ_CP072842.1"/>
</dbReference>
<dbReference type="InterPro" id="IPR002938">
    <property type="entry name" value="FAD-bd"/>
</dbReference>
<sequence length="483" mass="54208">MSVIQHSIFCPSCYGNGQKSQGISKRKLQRYEAALKLYQQNESKIEEPIKPKSSIQLCANCSGTGLIKTNERPTANHDQFPHIAIIGAGIGGIALALACLHRQIPFTLFERDKSFNDRSQGYGLTLQQASKEMKKFGISNFEEGIVSTLHFAHKTTGEVVGEWGLRKLENKDEIQNKNKNKSTNFHIARQALRHKLLEQLGGSEHVKWNHQLINYSVDDKIELTFDVDGKLTNYKFDLLVGADGIRSTVRRLMKHNDTLPLKYLGCIVILGICPLSKIEHTKSHLLDGKTVFQTANGTERMYMMPYDQDSIMWQFSFPMDEIAAKNLSKNGAIALKDEVIKRTQWHSPIPEIIEATSTEKITGYPVYDRDLLTPEFFDEAGPVSLLGDAAHPMSPFKGQGANQALLDALLLARKITSAKIEDRKSDTIRQNVLESFEKEMIERSNIKVQQSANAAQFLHSEIVLEKGNVTFGSKWSSSNSKDI</sequence>
<organism evidence="6 7">
    <name type="scientific">Faecalibacter bovis</name>
    <dbReference type="NCBI Taxonomy" id="2898187"/>
    <lineage>
        <taxon>Bacteria</taxon>
        <taxon>Pseudomonadati</taxon>
        <taxon>Bacteroidota</taxon>
        <taxon>Flavobacteriia</taxon>
        <taxon>Flavobacteriales</taxon>
        <taxon>Weeksellaceae</taxon>
        <taxon>Faecalibacter</taxon>
    </lineage>
</organism>
<evidence type="ECO:0000256" key="1">
    <source>
        <dbReference type="ARBA" id="ARBA00022630"/>
    </source>
</evidence>
<evidence type="ECO:0000313" key="7">
    <source>
        <dbReference type="Proteomes" id="UP000672011"/>
    </source>
</evidence>
<dbReference type="Proteomes" id="UP000672011">
    <property type="component" value="Chromosome"/>
</dbReference>
<dbReference type="SUPFAM" id="SSF51905">
    <property type="entry name" value="FAD/NAD(P)-binding domain"/>
    <property type="match status" value="1"/>
</dbReference>
<dbReference type="PANTHER" id="PTHR46972:SF1">
    <property type="entry name" value="FAD DEPENDENT OXIDOREDUCTASE DOMAIN-CONTAINING PROTEIN"/>
    <property type="match status" value="1"/>
</dbReference>
<accession>A0ABX7XBZ3</accession>
<feature type="domain" description="FAD-binding" evidence="5">
    <location>
        <begin position="83"/>
        <end position="425"/>
    </location>
</feature>
<dbReference type="EMBL" id="CP072842">
    <property type="protein sequence ID" value="QTV05334.1"/>
    <property type="molecule type" value="Genomic_DNA"/>
</dbReference>
<proteinExistence type="predicted"/>
<evidence type="ECO:0000259" key="5">
    <source>
        <dbReference type="Pfam" id="PF01494"/>
    </source>
</evidence>
<reference evidence="7" key="2">
    <citation type="submission" date="2021-04" db="EMBL/GenBank/DDBJ databases">
        <title>Taxonomy of Flavobacteriaceae bacterium ZY171143.</title>
        <authorList>
            <person name="Li F."/>
        </authorList>
    </citation>
    <scope>NUCLEOTIDE SEQUENCE [LARGE SCALE GENOMIC DNA]</scope>
    <source>
        <strain evidence="7">ZY171143</strain>
    </source>
</reference>
<keyword evidence="2" id="KW-0274">FAD</keyword>
<dbReference type="InterPro" id="IPR036188">
    <property type="entry name" value="FAD/NAD-bd_sf"/>
</dbReference>
<keyword evidence="3" id="KW-0560">Oxidoreductase</keyword>
<protein>
    <submittedName>
        <fullName evidence="6">FAD-dependent monooxygenase</fullName>
    </submittedName>
</protein>
<evidence type="ECO:0000256" key="2">
    <source>
        <dbReference type="ARBA" id="ARBA00022827"/>
    </source>
</evidence>
<gene>
    <name evidence="6" type="ORF">J9309_11200</name>
</gene>
<dbReference type="PRINTS" id="PR00420">
    <property type="entry name" value="RNGMNOXGNASE"/>
</dbReference>
<keyword evidence="7" id="KW-1185">Reference proteome</keyword>
<dbReference type="Pfam" id="PF01494">
    <property type="entry name" value="FAD_binding_3"/>
    <property type="match status" value="1"/>
</dbReference>
<keyword evidence="1" id="KW-0285">Flavoprotein</keyword>
<evidence type="ECO:0000313" key="6">
    <source>
        <dbReference type="EMBL" id="QTV05334.1"/>
    </source>
</evidence>
<name>A0ABX7XBZ3_9FLAO</name>
<dbReference type="GO" id="GO:0004497">
    <property type="term" value="F:monooxygenase activity"/>
    <property type="evidence" value="ECO:0007669"/>
    <property type="project" value="UniProtKB-KW"/>
</dbReference>
<evidence type="ECO:0000256" key="4">
    <source>
        <dbReference type="ARBA" id="ARBA00023033"/>
    </source>
</evidence>
<reference evidence="6 7" key="1">
    <citation type="journal article" date="2021" name="Int. J. Syst. Evol. Microbiol.">
        <title>Faecalibacter bovis sp. nov., isolated from cow faeces.</title>
        <authorList>
            <person name="Li F."/>
            <person name="Zhao W."/>
            <person name="Hong Q."/>
            <person name="Shao Q."/>
            <person name="Song J."/>
            <person name="Yang S."/>
        </authorList>
    </citation>
    <scope>NUCLEOTIDE SEQUENCE [LARGE SCALE GENOMIC DNA]</scope>
    <source>
        <strain evidence="6 7">ZY171143</strain>
    </source>
</reference>
<dbReference type="PANTHER" id="PTHR46972">
    <property type="entry name" value="MONOOXYGENASE ASQM-RELATED"/>
    <property type="match status" value="1"/>
</dbReference>
<keyword evidence="4 6" id="KW-0503">Monooxygenase</keyword>
<dbReference type="Gene3D" id="3.50.50.60">
    <property type="entry name" value="FAD/NAD(P)-binding domain"/>
    <property type="match status" value="1"/>
</dbReference>